<evidence type="ECO:0000313" key="2">
    <source>
        <dbReference type="Proteomes" id="UP000054630"/>
    </source>
</evidence>
<sequence length="76" mass="8817">MPHSKMYQRQVLFATCSQICAYHHSNIWKVWKTVEAEKAALLSRCTVSIRDCSNSESFIVRAQKSVRFCCGDVRIY</sequence>
<gene>
    <name evidence="1" type="ORF">T07_15205</name>
</gene>
<proteinExistence type="predicted"/>
<dbReference type="AlphaFoldDB" id="A0A0V0RTD7"/>
<protein>
    <submittedName>
        <fullName evidence="1">Uncharacterized protein</fullName>
    </submittedName>
</protein>
<dbReference type="Proteomes" id="UP000054630">
    <property type="component" value="Unassembled WGS sequence"/>
</dbReference>
<evidence type="ECO:0000313" key="1">
    <source>
        <dbReference type="EMBL" id="KRX17744.1"/>
    </source>
</evidence>
<organism evidence="1 2">
    <name type="scientific">Trichinella nelsoni</name>
    <dbReference type="NCBI Taxonomy" id="6336"/>
    <lineage>
        <taxon>Eukaryota</taxon>
        <taxon>Metazoa</taxon>
        <taxon>Ecdysozoa</taxon>
        <taxon>Nematoda</taxon>
        <taxon>Enoplea</taxon>
        <taxon>Dorylaimia</taxon>
        <taxon>Trichinellida</taxon>
        <taxon>Trichinellidae</taxon>
        <taxon>Trichinella</taxon>
    </lineage>
</organism>
<reference evidence="1 2" key="1">
    <citation type="submission" date="2015-01" db="EMBL/GenBank/DDBJ databases">
        <title>Evolution of Trichinella species and genotypes.</title>
        <authorList>
            <person name="Korhonen P.K."/>
            <person name="Edoardo P."/>
            <person name="Giuseppe L.R."/>
            <person name="Gasser R.B."/>
        </authorList>
    </citation>
    <scope>NUCLEOTIDE SEQUENCE [LARGE SCALE GENOMIC DNA]</scope>
    <source>
        <strain evidence="1">ISS37</strain>
    </source>
</reference>
<keyword evidence="2" id="KW-1185">Reference proteome</keyword>
<dbReference type="EMBL" id="JYDL01000083">
    <property type="protein sequence ID" value="KRX17744.1"/>
    <property type="molecule type" value="Genomic_DNA"/>
</dbReference>
<name>A0A0V0RTD7_9BILA</name>
<accession>A0A0V0RTD7</accession>
<comment type="caution">
    <text evidence="1">The sequence shown here is derived from an EMBL/GenBank/DDBJ whole genome shotgun (WGS) entry which is preliminary data.</text>
</comment>